<evidence type="ECO:0000256" key="10">
    <source>
        <dbReference type="PIRSR" id="PIRSR001480-1"/>
    </source>
</evidence>
<dbReference type="InterPro" id="IPR014710">
    <property type="entry name" value="RmlC-like_jellyroll"/>
</dbReference>
<dbReference type="InterPro" id="IPR046457">
    <property type="entry name" value="PMI_typeI_cat"/>
</dbReference>
<feature type="binding site" evidence="11">
    <location>
        <position position="147"/>
    </location>
    <ligand>
        <name>Zn(2+)</name>
        <dbReference type="ChEBI" id="CHEBI:29105"/>
    </ligand>
</feature>
<evidence type="ECO:0000256" key="8">
    <source>
        <dbReference type="ARBA" id="ARBA00029741"/>
    </source>
</evidence>
<organism evidence="16 17">
    <name type="scientific">Trichoplax adhaerens</name>
    <name type="common">Trichoplax reptans</name>
    <dbReference type="NCBI Taxonomy" id="10228"/>
    <lineage>
        <taxon>Eukaryota</taxon>
        <taxon>Metazoa</taxon>
        <taxon>Placozoa</taxon>
        <taxon>Uniplacotomia</taxon>
        <taxon>Trichoplacea</taxon>
        <taxon>Trichoplacidae</taxon>
        <taxon>Trichoplax</taxon>
    </lineage>
</organism>
<evidence type="ECO:0000256" key="9">
    <source>
        <dbReference type="ARBA" id="ARBA00030762"/>
    </source>
</evidence>
<feature type="domain" description="Phosphomannose isomerase type I helical insertion" evidence="15">
    <location>
        <begin position="206"/>
        <end position="273"/>
    </location>
</feature>
<keyword evidence="7" id="KW-0413">Isomerase</keyword>
<dbReference type="GeneID" id="6757509"/>
<dbReference type="RefSeq" id="XP_002116196.1">
    <property type="nucleotide sequence ID" value="XM_002116160.1"/>
</dbReference>
<dbReference type="OMA" id="DIGLFCG"/>
<dbReference type="InParanoid" id="B3S7P3"/>
<accession>B3S7P3</accession>
<protein>
    <recommendedName>
        <fullName evidence="4">mannose-6-phosphate isomerase</fullName>
        <ecNumber evidence="4">5.3.1.8</ecNumber>
    </recommendedName>
    <alternativeName>
        <fullName evidence="8">Phosphohexomutase</fullName>
    </alternativeName>
    <alternativeName>
        <fullName evidence="9">Phosphomannose isomerase</fullName>
    </alternativeName>
</protein>
<dbReference type="FunFam" id="1.10.441.10:FF:000001">
    <property type="entry name" value="Mannose-6-phosphate isomerase"/>
    <property type="match status" value="1"/>
</dbReference>
<dbReference type="PhylomeDB" id="B3S7P3"/>
<dbReference type="GO" id="GO:0004476">
    <property type="term" value="F:mannose-6-phosphate isomerase activity"/>
    <property type="evidence" value="ECO:0000318"/>
    <property type="project" value="GO_Central"/>
</dbReference>
<feature type="active site" evidence="10">
    <location>
        <position position="312"/>
    </location>
</feature>
<dbReference type="InterPro" id="IPR011051">
    <property type="entry name" value="RmlC_Cupin_sf"/>
</dbReference>
<dbReference type="PANTHER" id="PTHR10309">
    <property type="entry name" value="MANNOSE-6-PHOSPHATE ISOMERASE"/>
    <property type="match status" value="1"/>
</dbReference>
<comment type="cofactor">
    <cofactor evidence="11">
        <name>Zn(2+)</name>
        <dbReference type="ChEBI" id="CHEBI:29105"/>
    </cofactor>
    <text evidence="11">Binds 1 zinc ion per subunit.</text>
</comment>
<feature type="binding site" evidence="11">
    <location>
        <position position="293"/>
    </location>
    <ligand>
        <name>Zn(2+)</name>
        <dbReference type="ChEBI" id="CHEBI:29105"/>
    </ligand>
</feature>
<evidence type="ECO:0000259" key="14">
    <source>
        <dbReference type="Pfam" id="PF20511"/>
    </source>
</evidence>
<dbReference type="Proteomes" id="UP000009022">
    <property type="component" value="Unassembled WGS sequence"/>
</dbReference>
<dbReference type="Gene3D" id="1.10.441.10">
    <property type="entry name" value="Phosphomannose Isomerase, domain 2"/>
    <property type="match status" value="1"/>
</dbReference>
<keyword evidence="13" id="KW-0732">Signal</keyword>
<keyword evidence="6 11" id="KW-0862">Zinc</keyword>
<reference evidence="16 17" key="1">
    <citation type="journal article" date="2008" name="Nature">
        <title>The Trichoplax genome and the nature of placozoans.</title>
        <authorList>
            <person name="Srivastava M."/>
            <person name="Begovic E."/>
            <person name="Chapman J."/>
            <person name="Putnam N.H."/>
            <person name="Hellsten U."/>
            <person name="Kawashima T."/>
            <person name="Kuo A."/>
            <person name="Mitros T."/>
            <person name="Salamov A."/>
            <person name="Carpenter M.L."/>
            <person name="Signorovitch A.Y."/>
            <person name="Moreno M.A."/>
            <person name="Kamm K."/>
            <person name="Grimwood J."/>
            <person name="Schmutz J."/>
            <person name="Shapiro H."/>
            <person name="Grigoriev I.V."/>
            <person name="Buss L.W."/>
            <person name="Schierwater B."/>
            <person name="Dellaporta S.L."/>
            <person name="Rokhsar D.S."/>
        </authorList>
    </citation>
    <scope>NUCLEOTIDE SEQUENCE [LARGE SCALE GENOMIC DNA]</scope>
    <source>
        <strain evidence="16 17">Grell-BS-1999</strain>
    </source>
</reference>
<comment type="catalytic activity">
    <reaction evidence="1">
        <text>D-mannose 6-phosphate = D-fructose 6-phosphate</text>
        <dbReference type="Rhea" id="RHEA:12356"/>
        <dbReference type="ChEBI" id="CHEBI:58735"/>
        <dbReference type="ChEBI" id="CHEBI:61527"/>
        <dbReference type="EC" id="5.3.1.8"/>
    </reaction>
</comment>
<feature type="domain" description="Phosphomannose isomerase type I catalytic" evidence="14">
    <location>
        <begin position="12"/>
        <end position="163"/>
    </location>
</feature>
<evidence type="ECO:0000256" key="2">
    <source>
        <dbReference type="ARBA" id="ARBA00004666"/>
    </source>
</evidence>
<dbReference type="CDD" id="cd07011">
    <property type="entry name" value="cupin_PMI_type_I_N"/>
    <property type="match status" value="1"/>
</dbReference>
<feature type="chain" id="PRO_5002798547" description="mannose-6-phosphate isomerase" evidence="13">
    <location>
        <begin position="18"/>
        <end position="440"/>
    </location>
</feature>
<dbReference type="OrthoDB" id="6605218at2759"/>
<feature type="binding site" evidence="11">
    <location>
        <position position="120"/>
    </location>
    <ligand>
        <name>Zn(2+)</name>
        <dbReference type="ChEBI" id="CHEBI:29105"/>
    </ligand>
</feature>
<dbReference type="KEGG" id="tad:TRIADDRAFT_30639"/>
<keyword evidence="17" id="KW-1185">Reference proteome</keyword>
<evidence type="ECO:0000313" key="17">
    <source>
        <dbReference type="Proteomes" id="UP000009022"/>
    </source>
</evidence>
<dbReference type="AlphaFoldDB" id="B3S7P3"/>
<proteinExistence type="inferred from homology"/>
<evidence type="ECO:0000256" key="13">
    <source>
        <dbReference type="SAM" id="SignalP"/>
    </source>
</evidence>
<dbReference type="Pfam" id="PF20512">
    <property type="entry name" value="PMI_typeI_hel"/>
    <property type="match status" value="1"/>
</dbReference>
<dbReference type="Pfam" id="PF20511">
    <property type="entry name" value="PMI_typeI_cat"/>
    <property type="match status" value="1"/>
</dbReference>
<evidence type="ECO:0000259" key="15">
    <source>
        <dbReference type="Pfam" id="PF20512"/>
    </source>
</evidence>
<name>B3S7P3_TRIAD</name>
<sequence>MLYAFFTLIIALRLLCAVQKYAWGKIGSNSEVALLAKSNDPQFLLEEDSPYSELWMGTHIKGPSHVTYQNAEGETINKLLSDWIRDHPVFAMGKKVADEYQNQLPFLFKVLSVQKALSIQAHPTKKHAIELHKSRPDKYPDPNHKPEMAIALTPFEGLCGFRPIGEIVTFLQTIPEFYNIVGKDHAEVLLRSSRMVSAKDENSILACQNALKSCFTSVMQCDPEAVQRHLTTLLERLSNIDEHDEYYQASQGTLLSRLNKQFPGDVGCFCIYFFNYIRLEPGQCLFLAAGVPHAYLAGDCMECMACSDNVVRAGLTPKYKDVPTLCEMLNYRCATPSENLFSCHTDPVDEFVSVYDPPVGDFAVHVIRVPKTVSSYEMRALPGPSIFLVVHGNAEGSINEEHHVMNLRRGSVVFLAAEHSYSLRTAGDDQDLLIMRAFCV</sequence>
<dbReference type="InterPro" id="IPR016305">
    <property type="entry name" value="Mannose-6-P_Isomerase"/>
</dbReference>
<dbReference type="STRING" id="10228.B3S7P3"/>
<evidence type="ECO:0000256" key="6">
    <source>
        <dbReference type="ARBA" id="ARBA00022833"/>
    </source>
</evidence>
<evidence type="ECO:0000256" key="4">
    <source>
        <dbReference type="ARBA" id="ARBA00011956"/>
    </source>
</evidence>
<dbReference type="PROSITE" id="PS00965">
    <property type="entry name" value="PMI_I_1"/>
    <property type="match status" value="1"/>
</dbReference>
<dbReference type="eggNOG" id="KOG2757">
    <property type="taxonomic scope" value="Eukaryota"/>
</dbReference>
<dbReference type="PANTHER" id="PTHR10309:SF0">
    <property type="entry name" value="MANNOSE-6-PHOSPHATE ISOMERASE"/>
    <property type="match status" value="1"/>
</dbReference>
<dbReference type="CTD" id="6757509"/>
<dbReference type="PROSITE" id="PS00966">
    <property type="entry name" value="PMI_I_2"/>
    <property type="match status" value="1"/>
</dbReference>
<evidence type="ECO:0000256" key="5">
    <source>
        <dbReference type="ARBA" id="ARBA00022723"/>
    </source>
</evidence>
<keyword evidence="5 11" id="KW-0479">Metal-binding</keyword>
<evidence type="ECO:0000313" key="16">
    <source>
        <dbReference type="EMBL" id="EDV21229.1"/>
    </source>
</evidence>
<dbReference type="GO" id="GO:0009298">
    <property type="term" value="P:GDP-mannose biosynthetic process"/>
    <property type="evidence" value="ECO:0000318"/>
    <property type="project" value="GO_Central"/>
</dbReference>
<comment type="pathway">
    <text evidence="2 12">Nucleotide-sugar biosynthesis; GDP-alpha-D-mannose biosynthesis; alpha-D-mannose 1-phosphate from D-fructose 6-phosphate: step 1/2.</text>
</comment>
<evidence type="ECO:0000256" key="1">
    <source>
        <dbReference type="ARBA" id="ARBA00000757"/>
    </source>
</evidence>
<dbReference type="InterPro" id="IPR018050">
    <property type="entry name" value="Pmannose_isomerase-type1_CS"/>
</dbReference>
<dbReference type="HOGENOM" id="CLU_026967_0_0_1"/>
<dbReference type="PRINTS" id="PR00714">
    <property type="entry name" value="MAN6PISMRASE"/>
</dbReference>
<gene>
    <name evidence="16" type="ORF">TRIADDRAFT_30639</name>
</gene>
<dbReference type="EMBL" id="DS985254">
    <property type="protein sequence ID" value="EDV21229.1"/>
    <property type="molecule type" value="Genomic_DNA"/>
</dbReference>
<comment type="similarity">
    <text evidence="3">Belongs to the mannose-6-phosphate isomerase type 1 family.</text>
</comment>
<dbReference type="InterPro" id="IPR001250">
    <property type="entry name" value="Man6P_Isoase-1"/>
</dbReference>
<dbReference type="GO" id="GO:0005829">
    <property type="term" value="C:cytosol"/>
    <property type="evidence" value="ECO:0000318"/>
    <property type="project" value="GO_Central"/>
</dbReference>
<dbReference type="PIRSF" id="PIRSF001480">
    <property type="entry name" value="Mannose-6-phosphate_isomerase"/>
    <property type="match status" value="1"/>
</dbReference>
<dbReference type="GO" id="GO:0008270">
    <property type="term" value="F:zinc ion binding"/>
    <property type="evidence" value="ECO:0007669"/>
    <property type="project" value="InterPro"/>
</dbReference>
<evidence type="ECO:0000256" key="3">
    <source>
        <dbReference type="ARBA" id="ARBA00010772"/>
    </source>
</evidence>
<dbReference type="GO" id="GO:0005975">
    <property type="term" value="P:carbohydrate metabolic process"/>
    <property type="evidence" value="ECO:0007669"/>
    <property type="project" value="InterPro"/>
</dbReference>
<dbReference type="FunFam" id="2.60.120.10:FF:000044">
    <property type="entry name" value="Mannose-6-phosphate isomerase"/>
    <property type="match status" value="1"/>
</dbReference>
<dbReference type="UniPathway" id="UPA00126">
    <property type="reaction ID" value="UER00423"/>
</dbReference>
<dbReference type="InterPro" id="IPR046458">
    <property type="entry name" value="PMI_typeI_hel"/>
</dbReference>
<feature type="binding site" evidence="11">
    <location>
        <position position="122"/>
    </location>
    <ligand>
        <name>Zn(2+)</name>
        <dbReference type="ChEBI" id="CHEBI:29105"/>
    </ligand>
</feature>
<dbReference type="NCBIfam" id="TIGR00218">
    <property type="entry name" value="manA"/>
    <property type="match status" value="1"/>
</dbReference>
<dbReference type="Gene3D" id="2.60.120.10">
    <property type="entry name" value="Jelly Rolls"/>
    <property type="match status" value="2"/>
</dbReference>
<evidence type="ECO:0000256" key="12">
    <source>
        <dbReference type="RuleBase" id="RU004248"/>
    </source>
</evidence>
<dbReference type="SUPFAM" id="SSF51182">
    <property type="entry name" value="RmlC-like cupins"/>
    <property type="match status" value="1"/>
</dbReference>
<evidence type="ECO:0000256" key="7">
    <source>
        <dbReference type="ARBA" id="ARBA00023235"/>
    </source>
</evidence>
<dbReference type="EC" id="5.3.1.8" evidence="4"/>
<feature type="signal peptide" evidence="13">
    <location>
        <begin position="1"/>
        <end position="17"/>
    </location>
</feature>
<dbReference type="FunCoup" id="B3S7P3">
    <property type="interactions" value="1721"/>
</dbReference>
<evidence type="ECO:0000256" key="11">
    <source>
        <dbReference type="PIRSR" id="PIRSR001480-2"/>
    </source>
</evidence>